<organism evidence="2 3">
    <name type="scientific">Salinirubrum litoreum</name>
    <dbReference type="NCBI Taxonomy" id="1126234"/>
    <lineage>
        <taxon>Archaea</taxon>
        <taxon>Methanobacteriati</taxon>
        <taxon>Methanobacteriota</taxon>
        <taxon>Stenosarchaea group</taxon>
        <taxon>Halobacteria</taxon>
        <taxon>Halobacteriales</taxon>
        <taxon>Haloferacaceae</taxon>
        <taxon>Salinirubrum</taxon>
    </lineage>
</organism>
<gene>
    <name evidence="2" type="ORF">ACFPJ5_07260</name>
</gene>
<feature type="compositionally biased region" description="Low complexity" evidence="1">
    <location>
        <begin position="43"/>
        <end position="52"/>
    </location>
</feature>
<reference evidence="2 3" key="1">
    <citation type="journal article" date="2019" name="Int. J. Syst. Evol. Microbiol.">
        <title>The Global Catalogue of Microorganisms (GCM) 10K type strain sequencing project: providing services to taxonomists for standard genome sequencing and annotation.</title>
        <authorList>
            <consortium name="The Broad Institute Genomics Platform"/>
            <consortium name="The Broad Institute Genome Sequencing Center for Infectious Disease"/>
            <person name="Wu L."/>
            <person name="Ma J."/>
        </authorList>
    </citation>
    <scope>NUCLEOTIDE SEQUENCE [LARGE SCALE GENOMIC DNA]</scope>
    <source>
        <strain evidence="2 3">CGMCC 1.12237</strain>
    </source>
</reference>
<dbReference type="RefSeq" id="WP_227227929.1">
    <property type="nucleotide sequence ID" value="NZ_JAJCVJ010000001.1"/>
</dbReference>
<dbReference type="Proteomes" id="UP001596201">
    <property type="component" value="Unassembled WGS sequence"/>
</dbReference>
<dbReference type="EMBL" id="JBHSKX010000001">
    <property type="protein sequence ID" value="MFC5366735.1"/>
    <property type="molecule type" value="Genomic_DNA"/>
</dbReference>
<evidence type="ECO:0000256" key="1">
    <source>
        <dbReference type="SAM" id="MobiDB-lite"/>
    </source>
</evidence>
<accession>A0ABD5R9U2</accession>
<sequence length="297" mass="30995">MRRRTALTATASALAGLTGLPGCLGAPESASTDETETTNTERSASSTAGTGTTDREPPLSLGESTTLPDGRTLTVADPTVQVSSLWYNGAFTAIRSEPGVQFLVVDVTGVEGSELDPNAFFFAADGELLEPAGRYEQVIPMGAGRESRGTLVAIPVPVAEVSSASVAYAPSFEALARWRLDDTTTAALASRPDLRVQVAELVSVASGVGLRTTVENAGDRDAVLRGLIEPNWAYDISDPVVVPVSAGESVTDVVAAPSLGYGGADPTVDDVRLRTEVRPQTRTFVVEYAATRTPEPK</sequence>
<protein>
    <submittedName>
        <fullName evidence="2">Uncharacterized protein</fullName>
    </submittedName>
</protein>
<evidence type="ECO:0000313" key="3">
    <source>
        <dbReference type="Proteomes" id="UP001596201"/>
    </source>
</evidence>
<proteinExistence type="predicted"/>
<evidence type="ECO:0000313" key="2">
    <source>
        <dbReference type="EMBL" id="MFC5366735.1"/>
    </source>
</evidence>
<dbReference type="AlphaFoldDB" id="A0ABD5R9U2"/>
<feature type="region of interest" description="Disordered" evidence="1">
    <location>
        <begin position="18"/>
        <end position="72"/>
    </location>
</feature>
<keyword evidence="3" id="KW-1185">Reference proteome</keyword>
<name>A0ABD5R9U2_9EURY</name>
<comment type="caution">
    <text evidence="2">The sequence shown here is derived from an EMBL/GenBank/DDBJ whole genome shotgun (WGS) entry which is preliminary data.</text>
</comment>